<dbReference type="GO" id="GO:0003743">
    <property type="term" value="F:translation initiation factor activity"/>
    <property type="evidence" value="ECO:0007669"/>
    <property type="project" value="UniProtKB-KW"/>
</dbReference>
<dbReference type="EMBL" id="KE503206">
    <property type="protein sequence ID" value="EPX74844.1"/>
    <property type="molecule type" value="Genomic_DNA"/>
</dbReference>
<evidence type="ECO:0000313" key="6">
    <source>
        <dbReference type="EMBL" id="EPX74844.1"/>
    </source>
</evidence>
<dbReference type="InterPro" id="IPR013906">
    <property type="entry name" value="eIF3j"/>
</dbReference>
<dbReference type="eggNOG" id="KOG4813">
    <property type="taxonomic scope" value="Eukaryota"/>
</dbReference>
<proteinExistence type="predicted"/>
<dbReference type="InterPro" id="IPR023194">
    <property type="entry name" value="eIF3-like_dom_sf"/>
</dbReference>
<reference evidence="6 7" key="1">
    <citation type="journal article" date="2011" name="Science">
        <title>Comparative functional genomics of the fission yeasts.</title>
        <authorList>
            <person name="Rhind N."/>
            <person name="Chen Z."/>
            <person name="Yassour M."/>
            <person name="Thompson D.A."/>
            <person name="Haas B.J."/>
            <person name="Habib N."/>
            <person name="Wapinski I."/>
            <person name="Roy S."/>
            <person name="Lin M.F."/>
            <person name="Heiman D.I."/>
            <person name="Young S.K."/>
            <person name="Furuya K."/>
            <person name="Guo Y."/>
            <person name="Pidoux A."/>
            <person name="Chen H.M."/>
            <person name="Robbertse B."/>
            <person name="Goldberg J.M."/>
            <person name="Aoki K."/>
            <person name="Bayne E.H."/>
            <person name="Berlin A.M."/>
            <person name="Desjardins C.A."/>
            <person name="Dobbs E."/>
            <person name="Dukaj L."/>
            <person name="Fan L."/>
            <person name="FitzGerald M.G."/>
            <person name="French C."/>
            <person name="Gujja S."/>
            <person name="Hansen K."/>
            <person name="Keifenheim D."/>
            <person name="Levin J.Z."/>
            <person name="Mosher R.A."/>
            <person name="Mueller C.A."/>
            <person name="Pfiffner J."/>
            <person name="Priest M."/>
            <person name="Russ C."/>
            <person name="Smialowska A."/>
            <person name="Swoboda P."/>
            <person name="Sykes S.M."/>
            <person name="Vaughn M."/>
            <person name="Vengrova S."/>
            <person name="Yoder R."/>
            <person name="Zeng Q."/>
            <person name="Allshire R."/>
            <person name="Baulcombe D."/>
            <person name="Birren B.W."/>
            <person name="Brown W."/>
            <person name="Ekwall K."/>
            <person name="Kellis M."/>
            <person name="Leatherwood J."/>
            <person name="Levin H."/>
            <person name="Margalit H."/>
            <person name="Martienssen R."/>
            <person name="Nieduszynski C.A."/>
            <person name="Spatafora J.W."/>
            <person name="Friedman N."/>
            <person name="Dalgaard J.Z."/>
            <person name="Baumann P."/>
            <person name="Niki H."/>
            <person name="Regev A."/>
            <person name="Nusbaum C."/>
        </authorList>
    </citation>
    <scope>NUCLEOTIDE SEQUENCE [LARGE SCALE GENOMIC DNA]</scope>
    <source>
        <strain evidence="7">yFS286</strain>
    </source>
</reference>
<feature type="compositionally biased region" description="Acidic residues" evidence="5">
    <location>
        <begin position="34"/>
        <end position="44"/>
    </location>
</feature>
<evidence type="ECO:0000313" key="7">
    <source>
        <dbReference type="Proteomes" id="UP000016088"/>
    </source>
</evidence>
<protein>
    <recommendedName>
        <fullName evidence="4">Eukaryotic translation initiation factor 3 30 kDa subunit</fullName>
    </recommendedName>
</protein>
<evidence type="ECO:0000256" key="4">
    <source>
        <dbReference type="ARBA" id="ARBA00029904"/>
    </source>
</evidence>
<feature type="compositionally biased region" description="Polar residues" evidence="5">
    <location>
        <begin position="45"/>
        <end position="56"/>
    </location>
</feature>
<feature type="compositionally biased region" description="Basic and acidic residues" evidence="5">
    <location>
        <begin position="62"/>
        <end position="77"/>
    </location>
</feature>
<dbReference type="PANTHER" id="PTHR21681:SF0">
    <property type="entry name" value="EUKARYOTIC TRANSLATION INITIATION FACTOR 3 SUBUNIT J"/>
    <property type="match status" value="1"/>
</dbReference>
<sequence length="269" mass="29882">MDSWEDFLVEEPGKATEVELPLGKPQKPKKKFDDEEDEVEEEEPQTNGVQNSSADSTKPKLTKADRVQQRIQERNIEKAIQASEEAAKSNNAAKSSKEDMRQAEIDSDLANAMDLFDIVDQNTASGNRARQAEQQRELKTKADFAAFQAEILRKVKHSQNSTEYSDFVQELIPLMLTSLNASSVKSIQKSVNKVVAQKEQQEKAQSKRGAPAAPAKKAPVATPSTTAAKKSAKPTVNTNSKRGAANDAVYEDYVEDEYDDYADDFDDFM</sequence>
<accession>S9RLJ5</accession>
<dbReference type="GeneID" id="25031303"/>
<dbReference type="HOGENOM" id="CLU_1016189_0_0_1"/>
<dbReference type="OMA" id="KNIANTW"/>
<name>S9RLJ5_SCHOY</name>
<feature type="region of interest" description="Disordered" evidence="5">
    <location>
        <begin position="197"/>
        <end position="248"/>
    </location>
</feature>
<keyword evidence="1" id="KW-0963">Cytoplasm</keyword>
<dbReference type="OrthoDB" id="20381at2759"/>
<keyword evidence="2 6" id="KW-0396">Initiation factor</keyword>
<feature type="region of interest" description="Disordered" evidence="5">
    <location>
        <begin position="1"/>
        <end position="106"/>
    </location>
</feature>
<keyword evidence="7" id="KW-1185">Reference proteome</keyword>
<dbReference type="PANTHER" id="PTHR21681">
    <property type="entry name" value="EUKARYOTIC TRANSLATION INITIATION FACTOR 3 SUBUNIT J"/>
    <property type="match status" value="1"/>
</dbReference>
<feature type="compositionally biased region" description="Basic and acidic residues" evidence="5">
    <location>
        <begin position="95"/>
        <end position="104"/>
    </location>
</feature>
<dbReference type="Pfam" id="PF08597">
    <property type="entry name" value="eIF3_subunit"/>
    <property type="match status" value="1"/>
</dbReference>
<evidence type="ECO:0000256" key="2">
    <source>
        <dbReference type="ARBA" id="ARBA00022540"/>
    </source>
</evidence>
<dbReference type="Proteomes" id="UP000016088">
    <property type="component" value="Unassembled WGS sequence"/>
</dbReference>
<evidence type="ECO:0000256" key="3">
    <source>
        <dbReference type="ARBA" id="ARBA00022917"/>
    </source>
</evidence>
<feature type="compositionally biased region" description="Low complexity" evidence="5">
    <location>
        <begin position="210"/>
        <end position="236"/>
    </location>
</feature>
<evidence type="ECO:0000256" key="5">
    <source>
        <dbReference type="SAM" id="MobiDB-lite"/>
    </source>
</evidence>
<evidence type="ECO:0000256" key="1">
    <source>
        <dbReference type="ARBA" id="ARBA00022490"/>
    </source>
</evidence>
<dbReference type="Gene3D" id="1.10.246.60">
    <property type="entry name" value="Eukaryotic translation initiation factor 3 like domains"/>
    <property type="match status" value="1"/>
</dbReference>
<dbReference type="GO" id="GO:0071541">
    <property type="term" value="C:eukaryotic translation initiation factor 3 complex, eIF3m"/>
    <property type="evidence" value="ECO:0007669"/>
    <property type="project" value="EnsemblFungi"/>
</dbReference>
<gene>
    <name evidence="6" type="ORF">SOCG_02326</name>
</gene>
<keyword evidence="3" id="KW-0648">Protein biosynthesis</keyword>
<dbReference type="RefSeq" id="XP_013016273.1">
    <property type="nucleotide sequence ID" value="XM_013160819.1"/>
</dbReference>
<feature type="compositionally biased region" description="Low complexity" evidence="5">
    <location>
        <begin position="82"/>
        <end position="94"/>
    </location>
</feature>
<dbReference type="VEuPathDB" id="FungiDB:SOCG_02326"/>
<dbReference type="AlphaFoldDB" id="S9RLJ5"/>
<organism evidence="6 7">
    <name type="scientific">Schizosaccharomyces octosporus (strain yFS286)</name>
    <name type="common">Fission yeast</name>
    <name type="synonym">Octosporomyces octosporus</name>
    <dbReference type="NCBI Taxonomy" id="483514"/>
    <lineage>
        <taxon>Eukaryota</taxon>
        <taxon>Fungi</taxon>
        <taxon>Dikarya</taxon>
        <taxon>Ascomycota</taxon>
        <taxon>Taphrinomycotina</taxon>
        <taxon>Schizosaccharomycetes</taxon>
        <taxon>Schizosaccharomycetales</taxon>
        <taxon>Schizosaccharomycetaceae</taxon>
        <taxon>Schizosaccharomyces</taxon>
    </lineage>
</organism>